<reference evidence="3 4" key="1">
    <citation type="submission" date="2024-04" db="EMBL/GenBank/DDBJ databases">
        <authorList>
            <person name="Cremers G."/>
        </authorList>
    </citation>
    <scope>NUCLEOTIDE SEQUENCE [LARGE SCALE GENOMIC DNA]</scope>
    <source>
        <strain evidence="3">MeCH1-AG</strain>
    </source>
</reference>
<dbReference type="Proteomes" id="UP001497493">
    <property type="component" value="Chromosome"/>
</dbReference>
<dbReference type="Pfam" id="PF05257">
    <property type="entry name" value="CHAP"/>
    <property type="match status" value="1"/>
</dbReference>
<evidence type="ECO:0000259" key="2">
    <source>
        <dbReference type="Pfam" id="PF05257"/>
    </source>
</evidence>
<keyword evidence="4" id="KW-1185">Reference proteome</keyword>
<dbReference type="EMBL" id="OZ026884">
    <property type="protein sequence ID" value="CAL1240895.1"/>
    <property type="molecule type" value="Genomic_DNA"/>
</dbReference>
<sequence>MTREPTATIEQAVRGVLRGIADEVSEQWPSPASPAALDPSGLPPGGARPSPALPPALLGAVRKLSHTLTPESAKALAALFHAMADQTEQGRGATGVLTAEWARASDLILDNGDTDAPPVEGEEQQEAADQEAGTPEEPNTTPTAEDGPQDVPQDRAMGVPSEVDEEPFAESPLARARGRAVAKSVIKVAQSQLGYHEGSNNNTKYGRWYRLNHQPWCAMFVSWVAAKAGAGKAIPKFAYCPSGAAWFRKRRRWGQKPKVGAIVFYNYTGRIDHVGIVEAIRKGGSIVTIEGNTDDAVRRRVRRTRIVGYGYPAYS</sequence>
<dbReference type="InterPro" id="IPR007921">
    <property type="entry name" value="CHAP_dom"/>
</dbReference>
<dbReference type="InterPro" id="IPR038765">
    <property type="entry name" value="Papain-like_cys_pep_sf"/>
</dbReference>
<organism evidence="3 4">
    <name type="scientific">Candidatus Methylocalor cossyra</name>
    <dbReference type="NCBI Taxonomy" id="3108543"/>
    <lineage>
        <taxon>Bacteria</taxon>
        <taxon>Pseudomonadati</taxon>
        <taxon>Pseudomonadota</taxon>
        <taxon>Gammaproteobacteria</taxon>
        <taxon>Methylococcales</taxon>
        <taxon>Methylococcaceae</taxon>
        <taxon>Candidatus Methylocalor</taxon>
    </lineage>
</organism>
<dbReference type="SUPFAM" id="SSF54001">
    <property type="entry name" value="Cysteine proteinases"/>
    <property type="match status" value="1"/>
</dbReference>
<accession>A0ABM9NJW9</accession>
<evidence type="ECO:0000256" key="1">
    <source>
        <dbReference type="SAM" id="MobiDB-lite"/>
    </source>
</evidence>
<feature type="region of interest" description="Disordered" evidence="1">
    <location>
        <begin position="24"/>
        <end position="54"/>
    </location>
</feature>
<evidence type="ECO:0000313" key="3">
    <source>
        <dbReference type="EMBL" id="CAL1240895.1"/>
    </source>
</evidence>
<feature type="compositionally biased region" description="Acidic residues" evidence="1">
    <location>
        <begin position="120"/>
        <end position="129"/>
    </location>
</feature>
<name>A0ABM9NJW9_9GAMM</name>
<protein>
    <recommendedName>
        <fullName evidence="2">Peptidase C51 domain-containing protein</fullName>
    </recommendedName>
</protein>
<proteinExistence type="predicted"/>
<dbReference type="RefSeq" id="WP_348757446.1">
    <property type="nucleotide sequence ID" value="NZ_OZ026884.1"/>
</dbReference>
<gene>
    <name evidence="3" type="ORF">MECH1_V1_2119</name>
</gene>
<dbReference type="Gene3D" id="3.90.1720.10">
    <property type="entry name" value="endopeptidase domain like (from Nostoc punctiforme)"/>
    <property type="match status" value="1"/>
</dbReference>
<feature type="domain" description="Peptidase C51" evidence="2">
    <location>
        <begin position="212"/>
        <end position="292"/>
    </location>
</feature>
<evidence type="ECO:0000313" key="4">
    <source>
        <dbReference type="Proteomes" id="UP001497493"/>
    </source>
</evidence>
<feature type="compositionally biased region" description="Low complexity" evidence="1">
    <location>
        <begin position="29"/>
        <end position="54"/>
    </location>
</feature>
<feature type="region of interest" description="Disordered" evidence="1">
    <location>
        <begin position="109"/>
        <end position="174"/>
    </location>
</feature>
<feature type="compositionally biased region" description="Low complexity" evidence="1">
    <location>
        <begin position="130"/>
        <end position="145"/>
    </location>
</feature>